<reference evidence="1 2" key="1">
    <citation type="journal article" date="2017" name="Syst. Appl. Microbiol.">
        <title>Pseudomonas caspiana sp. nov., a citrus pathogen in the Pseudomonas syringae phylogenetic group.</title>
        <authorList>
            <person name="Busquets A."/>
            <person name="Gomila M."/>
            <person name="Beiki F."/>
            <person name="Mulet M."/>
            <person name="Rahimian H."/>
            <person name="Garcia-Valdes E."/>
            <person name="Lalucat J."/>
        </authorList>
    </citation>
    <scope>NUCLEOTIDE SEQUENCE [LARGE SCALE GENOMIC DNA]</scope>
    <source>
        <strain evidence="1 2">FBF102</strain>
    </source>
</reference>
<organism evidence="1 2">
    <name type="scientific">Pseudomonas caspiana</name>
    <dbReference type="NCBI Taxonomy" id="1451454"/>
    <lineage>
        <taxon>Bacteria</taxon>
        <taxon>Pseudomonadati</taxon>
        <taxon>Pseudomonadota</taxon>
        <taxon>Gammaproteobacteria</taxon>
        <taxon>Pseudomonadales</taxon>
        <taxon>Pseudomonadaceae</taxon>
        <taxon>Pseudomonas</taxon>
    </lineage>
</organism>
<sequence length="91" mass="10474">MFSRYPTMDDDLIDDDGVELGLPSPLEMARHKCTILHSELRQVWSELRRSRSNVAKLVQINSLLASDLEAVRRECDKARWELSDMQGRTGN</sequence>
<evidence type="ECO:0000313" key="2">
    <source>
        <dbReference type="Proteomes" id="UP000195440"/>
    </source>
</evidence>
<gene>
    <name evidence="1" type="ORF">AUC60_01645</name>
</gene>
<evidence type="ECO:0000313" key="1">
    <source>
        <dbReference type="EMBL" id="OUM75834.1"/>
    </source>
</evidence>
<dbReference type="AlphaFoldDB" id="A0A1Y3PGA0"/>
<dbReference type="EMBL" id="LOHF01000001">
    <property type="protein sequence ID" value="OUM75834.1"/>
    <property type="molecule type" value="Genomic_DNA"/>
</dbReference>
<comment type="caution">
    <text evidence="1">The sequence shown here is derived from an EMBL/GenBank/DDBJ whole genome shotgun (WGS) entry which is preliminary data.</text>
</comment>
<dbReference type="Proteomes" id="UP000195440">
    <property type="component" value="Unassembled WGS sequence"/>
</dbReference>
<name>A0A1Y3PGA0_9PSED</name>
<proteinExistence type="predicted"/>
<keyword evidence="2" id="KW-1185">Reference proteome</keyword>
<protein>
    <submittedName>
        <fullName evidence="1">Uncharacterized protein</fullName>
    </submittedName>
</protein>
<accession>A0A1Y3PGA0</accession>